<feature type="domain" description="TNase-like" evidence="1">
    <location>
        <begin position="51"/>
        <end position="162"/>
    </location>
</feature>
<proteinExistence type="predicted"/>
<keyword evidence="2" id="KW-0378">Hydrolase</keyword>
<accession>A0A286HN13</accession>
<dbReference type="Gene3D" id="2.40.50.90">
    <property type="match status" value="1"/>
</dbReference>
<organism evidence="2 3">
    <name type="scientific">Hoeflea halophila</name>
    <dbReference type="NCBI Taxonomy" id="714899"/>
    <lineage>
        <taxon>Bacteria</taxon>
        <taxon>Pseudomonadati</taxon>
        <taxon>Pseudomonadota</taxon>
        <taxon>Alphaproteobacteria</taxon>
        <taxon>Hyphomicrobiales</taxon>
        <taxon>Rhizobiaceae</taxon>
        <taxon>Hoeflea</taxon>
    </lineage>
</organism>
<dbReference type="PANTHER" id="PTHR12302">
    <property type="entry name" value="EBNA2 BINDING PROTEIN P100"/>
    <property type="match status" value="1"/>
</dbReference>
<dbReference type="InterPro" id="IPR016071">
    <property type="entry name" value="Staphylococal_nuclease_OB-fold"/>
</dbReference>
<dbReference type="OrthoDB" id="9805504at2"/>
<keyword evidence="3" id="KW-1185">Reference proteome</keyword>
<dbReference type="SMART" id="SM00318">
    <property type="entry name" value="SNc"/>
    <property type="match status" value="1"/>
</dbReference>
<keyword evidence="2" id="KW-0255">Endonuclease</keyword>
<reference evidence="3" key="1">
    <citation type="submission" date="2017-08" db="EMBL/GenBank/DDBJ databases">
        <authorList>
            <person name="Varghese N."/>
            <person name="Submissions S."/>
        </authorList>
    </citation>
    <scope>NUCLEOTIDE SEQUENCE [LARGE SCALE GENOMIC DNA]</scope>
    <source>
        <strain evidence="3">KCTC 23107</strain>
    </source>
</reference>
<sequence>MRFRKFRYGRPRPRWRRFVDICVAILLFAGTAYAAARLERFAATDISGQVRVVDGDSLVMGNRRLRLKGIDAPELKQRCRKNDREYGCGTEAASFLRDLVANHQVICRGEGIDRYGRDLVRCSAGGVDLNQAMVRSGQAVAFGDYVAAEAEARSQQAGLWAGEFEPPKQWRKVHGGLNEDFHSGLSELTAMLRRLFGV</sequence>
<evidence type="ECO:0000259" key="1">
    <source>
        <dbReference type="PROSITE" id="PS50830"/>
    </source>
</evidence>
<gene>
    <name evidence="2" type="ORF">SAMN05877838_0398</name>
</gene>
<dbReference type="Proteomes" id="UP000219465">
    <property type="component" value="Unassembled WGS sequence"/>
</dbReference>
<dbReference type="SUPFAM" id="SSF50199">
    <property type="entry name" value="Staphylococcal nuclease"/>
    <property type="match status" value="1"/>
</dbReference>
<protein>
    <submittedName>
        <fullName evidence="2">Endonuclease YncB( thermonuclease family)</fullName>
    </submittedName>
</protein>
<evidence type="ECO:0000313" key="3">
    <source>
        <dbReference type="Proteomes" id="UP000219465"/>
    </source>
</evidence>
<dbReference type="GO" id="GO:0004519">
    <property type="term" value="F:endonuclease activity"/>
    <property type="evidence" value="ECO:0007669"/>
    <property type="project" value="UniProtKB-KW"/>
</dbReference>
<dbReference type="AlphaFoldDB" id="A0A286HN13"/>
<evidence type="ECO:0000313" key="2">
    <source>
        <dbReference type="EMBL" id="SOE08669.1"/>
    </source>
</evidence>
<dbReference type="PROSITE" id="PS50830">
    <property type="entry name" value="TNASE_3"/>
    <property type="match status" value="1"/>
</dbReference>
<dbReference type="Pfam" id="PF00565">
    <property type="entry name" value="SNase"/>
    <property type="match status" value="1"/>
</dbReference>
<dbReference type="InterPro" id="IPR035437">
    <property type="entry name" value="SNase_OB-fold_sf"/>
</dbReference>
<name>A0A286HN13_9HYPH</name>
<dbReference type="EMBL" id="OCPC01000001">
    <property type="protein sequence ID" value="SOE08669.1"/>
    <property type="molecule type" value="Genomic_DNA"/>
</dbReference>
<keyword evidence="2" id="KW-0540">Nuclease</keyword>
<dbReference type="PANTHER" id="PTHR12302:SF26">
    <property type="entry name" value="BLR1266 PROTEIN"/>
    <property type="match status" value="1"/>
</dbReference>